<reference evidence="3" key="1">
    <citation type="submission" date="2019-08" db="EMBL/GenBank/DDBJ databases">
        <authorList>
            <person name="Kucharzyk K."/>
            <person name="Murdoch R.W."/>
            <person name="Higgins S."/>
            <person name="Loffler F."/>
        </authorList>
    </citation>
    <scope>NUCLEOTIDE SEQUENCE</scope>
</reference>
<dbReference type="SUPFAM" id="SSF51730">
    <property type="entry name" value="FAD-linked oxidoreductase"/>
    <property type="match status" value="1"/>
</dbReference>
<evidence type="ECO:0000259" key="2">
    <source>
        <dbReference type="Pfam" id="PF01619"/>
    </source>
</evidence>
<proteinExistence type="predicted"/>
<feature type="domain" description="Proline dehydrogenase" evidence="2">
    <location>
        <begin position="74"/>
        <end position="372"/>
    </location>
</feature>
<sequence>MLDFNNTQIAFASKSNNDLRNAYILFKAMSSNALVKSSKGLTKIATGIGFPLSWAVKPTLYRQFVGGETLQEASKTVIRLMSENIYSVLDYSAEGGKELSDVERTYNEVMRSIDNARGNSSIAFTVFKPTGLIVGNVLEIAAVAGAELNDIEKMELDNFKTRFFALCRRAAENGVRILVDAEHYYCQDLFDKLTEEAMEKFNRDKVIVFHTLQMYRHDRLDYLKRIHNDAKAGSYKLGIKFVRGAYMEEERERALRMGYISPICATKDETDLNYDNGLRYVTDNIEDIELFSGTHNYTSNYLLAELIIKKGLSKDDKRIWFSQLYGMSDNITYALAKSGYNVCKYIPYAPVKEVLPYLLRRAEENTSMAGQTGRELGLIKEEMNRRGIRLV</sequence>
<name>A0A644VWA0_9ZZZZ</name>
<dbReference type="PANTHER" id="PTHR13914:SF0">
    <property type="entry name" value="PROLINE DEHYDROGENASE 1, MITOCHONDRIAL"/>
    <property type="match status" value="1"/>
</dbReference>
<dbReference type="GO" id="GO:0071949">
    <property type="term" value="F:FAD binding"/>
    <property type="evidence" value="ECO:0007669"/>
    <property type="project" value="TreeGrafter"/>
</dbReference>
<evidence type="ECO:0000313" key="3">
    <source>
        <dbReference type="EMBL" id="MPL95681.1"/>
    </source>
</evidence>
<dbReference type="InterPro" id="IPR029041">
    <property type="entry name" value="FAD-linked_oxidoreductase-like"/>
</dbReference>
<gene>
    <name evidence="3" type="ORF">SDC9_41853</name>
</gene>
<dbReference type="InterPro" id="IPR015659">
    <property type="entry name" value="Proline_oxidase"/>
</dbReference>
<organism evidence="3">
    <name type="scientific">bioreactor metagenome</name>
    <dbReference type="NCBI Taxonomy" id="1076179"/>
    <lineage>
        <taxon>unclassified sequences</taxon>
        <taxon>metagenomes</taxon>
        <taxon>ecological metagenomes</taxon>
    </lineage>
</organism>
<protein>
    <recommendedName>
        <fullName evidence="2">Proline dehydrogenase domain-containing protein</fullName>
    </recommendedName>
</protein>
<accession>A0A644VWA0</accession>
<keyword evidence="1" id="KW-0560">Oxidoreductase</keyword>
<evidence type="ECO:0000256" key="1">
    <source>
        <dbReference type="ARBA" id="ARBA00023002"/>
    </source>
</evidence>
<dbReference type="InterPro" id="IPR002872">
    <property type="entry name" value="Proline_DH_dom"/>
</dbReference>
<dbReference type="Pfam" id="PF01619">
    <property type="entry name" value="Pro_dh"/>
    <property type="match status" value="1"/>
</dbReference>
<comment type="caution">
    <text evidence="3">The sequence shown here is derived from an EMBL/GenBank/DDBJ whole genome shotgun (WGS) entry which is preliminary data.</text>
</comment>
<dbReference type="PANTHER" id="PTHR13914">
    <property type="entry name" value="PROLINE OXIDASE"/>
    <property type="match status" value="1"/>
</dbReference>
<dbReference type="AlphaFoldDB" id="A0A644VWA0"/>
<dbReference type="Gene3D" id="3.20.20.220">
    <property type="match status" value="1"/>
</dbReference>
<dbReference type="GO" id="GO:0004657">
    <property type="term" value="F:proline dehydrogenase activity"/>
    <property type="evidence" value="ECO:0007669"/>
    <property type="project" value="InterPro"/>
</dbReference>
<dbReference type="GO" id="GO:0010133">
    <property type="term" value="P:L-proline catabolic process to L-glutamate"/>
    <property type="evidence" value="ECO:0007669"/>
    <property type="project" value="TreeGrafter"/>
</dbReference>
<dbReference type="GO" id="GO:0005739">
    <property type="term" value="C:mitochondrion"/>
    <property type="evidence" value="ECO:0007669"/>
    <property type="project" value="TreeGrafter"/>
</dbReference>
<dbReference type="EMBL" id="VSSQ01000477">
    <property type="protein sequence ID" value="MPL95681.1"/>
    <property type="molecule type" value="Genomic_DNA"/>
</dbReference>